<proteinExistence type="predicted"/>
<dbReference type="EMBL" id="GEDV01012674">
    <property type="protein sequence ID" value="JAP75883.1"/>
    <property type="molecule type" value="Transcribed_RNA"/>
</dbReference>
<dbReference type="AlphaFoldDB" id="A0A131Y990"/>
<evidence type="ECO:0000313" key="1">
    <source>
        <dbReference type="EMBL" id="JAP75883.1"/>
    </source>
</evidence>
<reference evidence="1" key="1">
    <citation type="journal article" date="2016" name="Ticks Tick Borne Dis.">
        <title>De novo assembly and annotation of the salivary gland transcriptome of Rhipicephalus appendiculatus male and female ticks during blood feeding.</title>
        <authorList>
            <person name="de Castro M.H."/>
            <person name="de Klerk D."/>
            <person name="Pienaar R."/>
            <person name="Latif A.A."/>
            <person name="Rees D.J."/>
            <person name="Mans B.J."/>
        </authorList>
    </citation>
    <scope>NUCLEOTIDE SEQUENCE</scope>
    <source>
        <tissue evidence="1">Salivary glands</tissue>
    </source>
</reference>
<name>A0A131Y990_RHIAP</name>
<organism evidence="1">
    <name type="scientific">Rhipicephalus appendiculatus</name>
    <name type="common">Brown ear tick</name>
    <dbReference type="NCBI Taxonomy" id="34631"/>
    <lineage>
        <taxon>Eukaryota</taxon>
        <taxon>Metazoa</taxon>
        <taxon>Ecdysozoa</taxon>
        <taxon>Arthropoda</taxon>
        <taxon>Chelicerata</taxon>
        <taxon>Arachnida</taxon>
        <taxon>Acari</taxon>
        <taxon>Parasitiformes</taxon>
        <taxon>Ixodida</taxon>
        <taxon>Ixodoidea</taxon>
        <taxon>Ixodidae</taxon>
        <taxon>Rhipicephalinae</taxon>
        <taxon>Rhipicephalus</taxon>
        <taxon>Rhipicephalus</taxon>
    </lineage>
</organism>
<sequence>MQIHTLKVADQTCASLLIVAKSYSCFRNMVYICKSWQLAKLHHVRLRVTWQKGKNDTMHAFASTFVNGKWSKHCTAKHHS</sequence>
<accession>A0A131Y990</accession>
<protein>
    <submittedName>
        <fullName evidence="1">Uncharacterized protein</fullName>
    </submittedName>
</protein>